<dbReference type="SUPFAM" id="SSF56574">
    <property type="entry name" value="Serpins"/>
    <property type="match status" value="1"/>
</dbReference>
<dbReference type="InterPro" id="IPR042178">
    <property type="entry name" value="Serpin_sf_1"/>
</dbReference>
<keyword evidence="4" id="KW-1185">Reference proteome</keyword>
<evidence type="ECO:0000313" key="3">
    <source>
        <dbReference type="EMBL" id="RXH98701.1"/>
    </source>
</evidence>
<dbReference type="InterPro" id="IPR036186">
    <property type="entry name" value="Serpin_sf"/>
</dbReference>
<dbReference type="Pfam" id="PF00079">
    <property type="entry name" value="Serpin"/>
    <property type="match status" value="1"/>
</dbReference>
<dbReference type="GO" id="GO:0004867">
    <property type="term" value="F:serine-type endopeptidase inhibitor activity"/>
    <property type="evidence" value="ECO:0007669"/>
    <property type="project" value="InterPro"/>
</dbReference>
<dbReference type="EMBL" id="RDQH01000331">
    <property type="protein sequence ID" value="RXH98701.1"/>
    <property type="molecule type" value="Genomic_DNA"/>
</dbReference>
<name>A0A498JZU4_MALDO</name>
<dbReference type="InterPro" id="IPR023796">
    <property type="entry name" value="Serpin_dom"/>
</dbReference>
<gene>
    <name evidence="3" type="ORF">DVH24_011026</name>
</gene>
<dbReference type="AlphaFoldDB" id="A0A498JZU4"/>
<evidence type="ECO:0000259" key="2">
    <source>
        <dbReference type="Pfam" id="PF00079"/>
    </source>
</evidence>
<protein>
    <recommendedName>
        <fullName evidence="2">Serpin domain-containing protein</fullName>
    </recommendedName>
</protein>
<dbReference type="STRING" id="3750.A0A498JZU4"/>
<sequence length="84" mass="9094">MVYSPLSIQVVLWLLTAGSKGPTKEQLLSFLKSKSVDELNSLSSHLVPLIFADGSTRGGPCLSFANGLWVEESVSIKPSFKKVQ</sequence>
<dbReference type="PANTHER" id="PTHR11461:SF211">
    <property type="entry name" value="GH10112P-RELATED"/>
    <property type="match status" value="1"/>
</dbReference>
<proteinExistence type="inferred from homology"/>
<comment type="similarity">
    <text evidence="1">Belongs to the serpin family.</text>
</comment>
<evidence type="ECO:0000313" key="4">
    <source>
        <dbReference type="Proteomes" id="UP000290289"/>
    </source>
</evidence>
<dbReference type="PANTHER" id="PTHR11461">
    <property type="entry name" value="SERINE PROTEASE INHIBITOR, SERPIN"/>
    <property type="match status" value="1"/>
</dbReference>
<organism evidence="3 4">
    <name type="scientific">Malus domestica</name>
    <name type="common">Apple</name>
    <name type="synonym">Pyrus malus</name>
    <dbReference type="NCBI Taxonomy" id="3750"/>
    <lineage>
        <taxon>Eukaryota</taxon>
        <taxon>Viridiplantae</taxon>
        <taxon>Streptophyta</taxon>
        <taxon>Embryophyta</taxon>
        <taxon>Tracheophyta</taxon>
        <taxon>Spermatophyta</taxon>
        <taxon>Magnoliopsida</taxon>
        <taxon>eudicotyledons</taxon>
        <taxon>Gunneridae</taxon>
        <taxon>Pentapetalae</taxon>
        <taxon>rosids</taxon>
        <taxon>fabids</taxon>
        <taxon>Rosales</taxon>
        <taxon>Rosaceae</taxon>
        <taxon>Amygdaloideae</taxon>
        <taxon>Maleae</taxon>
        <taxon>Malus</taxon>
    </lineage>
</organism>
<accession>A0A498JZU4</accession>
<evidence type="ECO:0000256" key="1">
    <source>
        <dbReference type="ARBA" id="ARBA00009500"/>
    </source>
</evidence>
<reference evidence="3 4" key="1">
    <citation type="submission" date="2018-10" db="EMBL/GenBank/DDBJ databases">
        <title>A high-quality apple genome assembly.</title>
        <authorList>
            <person name="Hu J."/>
        </authorList>
    </citation>
    <scope>NUCLEOTIDE SEQUENCE [LARGE SCALE GENOMIC DNA]</scope>
    <source>
        <strain evidence="4">cv. HFTH1</strain>
        <tissue evidence="3">Young leaf</tissue>
    </source>
</reference>
<dbReference type="InterPro" id="IPR000215">
    <property type="entry name" value="Serpin_fam"/>
</dbReference>
<dbReference type="Gene3D" id="3.30.497.10">
    <property type="entry name" value="Antithrombin, subunit I, domain 2"/>
    <property type="match status" value="1"/>
</dbReference>
<comment type="caution">
    <text evidence="3">The sequence shown here is derived from an EMBL/GenBank/DDBJ whole genome shotgun (WGS) entry which is preliminary data.</text>
</comment>
<feature type="domain" description="Serpin" evidence="2">
    <location>
        <begin position="1"/>
        <end position="82"/>
    </location>
</feature>
<dbReference type="Proteomes" id="UP000290289">
    <property type="component" value="Chromosome 5"/>
</dbReference>
<dbReference type="GO" id="GO:0005615">
    <property type="term" value="C:extracellular space"/>
    <property type="evidence" value="ECO:0007669"/>
    <property type="project" value="InterPro"/>
</dbReference>